<dbReference type="OrthoDB" id="8942787at2759"/>
<evidence type="ECO:0000256" key="6">
    <source>
        <dbReference type="ARBA" id="ARBA00023054"/>
    </source>
</evidence>
<dbReference type="Pfam" id="PF03800">
    <property type="entry name" value="Nuf2"/>
    <property type="match status" value="1"/>
</dbReference>
<dbReference type="KEGG" id="ncc:104952842"/>
<evidence type="ECO:0000313" key="10">
    <source>
        <dbReference type="Proteomes" id="UP000504611"/>
    </source>
</evidence>
<feature type="domain" description="Kinetochore protein Nuf2 N-terminal" evidence="9">
    <location>
        <begin position="5"/>
        <end position="63"/>
    </location>
</feature>
<keyword evidence="10" id="KW-1185">Reference proteome</keyword>
<keyword evidence="5" id="KW-0498">Mitosis</keyword>
<keyword evidence="3" id="KW-0158">Chromosome</keyword>
<reference evidence="11" key="1">
    <citation type="submission" date="2025-08" db="UniProtKB">
        <authorList>
            <consortium name="RefSeq"/>
        </authorList>
    </citation>
    <scope>IDENTIFICATION</scope>
    <source>
        <tissue evidence="11">Muscle</tissue>
    </source>
</reference>
<dbReference type="InterPro" id="IPR005549">
    <property type="entry name" value="Kinetochore_Nuf2_N"/>
</dbReference>
<keyword evidence="4" id="KW-0132">Cell division</keyword>
<evidence type="ECO:0000256" key="2">
    <source>
        <dbReference type="ARBA" id="ARBA00005498"/>
    </source>
</evidence>
<evidence type="ECO:0000256" key="4">
    <source>
        <dbReference type="ARBA" id="ARBA00022618"/>
    </source>
</evidence>
<keyword evidence="6" id="KW-0175">Coiled coil</keyword>
<name>A0A6I9NNF4_9TELE</name>
<gene>
    <name evidence="11" type="primary">nuf2</name>
</gene>
<comment type="subcellular location">
    <subcellularLocation>
        <location evidence="1">Chromosome</location>
        <location evidence="1">Centromere</location>
    </subcellularLocation>
</comment>
<evidence type="ECO:0000256" key="8">
    <source>
        <dbReference type="ARBA" id="ARBA00023328"/>
    </source>
</evidence>
<dbReference type="Gene3D" id="1.10.418.60">
    <property type="entry name" value="Ncd80 complex, Nuf2 subunit"/>
    <property type="match status" value="1"/>
</dbReference>
<organism evidence="10 11">
    <name type="scientific">Notothenia coriiceps</name>
    <name type="common">black rockcod</name>
    <dbReference type="NCBI Taxonomy" id="8208"/>
    <lineage>
        <taxon>Eukaryota</taxon>
        <taxon>Metazoa</taxon>
        <taxon>Chordata</taxon>
        <taxon>Craniata</taxon>
        <taxon>Vertebrata</taxon>
        <taxon>Euteleostomi</taxon>
        <taxon>Actinopterygii</taxon>
        <taxon>Neopterygii</taxon>
        <taxon>Teleostei</taxon>
        <taxon>Neoteleostei</taxon>
        <taxon>Acanthomorphata</taxon>
        <taxon>Eupercaria</taxon>
        <taxon>Perciformes</taxon>
        <taxon>Notothenioidei</taxon>
        <taxon>Nototheniidae</taxon>
        <taxon>Notothenia</taxon>
    </lineage>
</organism>
<keyword evidence="7" id="KW-0131">Cell cycle</keyword>
<dbReference type="InterPro" id="IPR038275">
    <property type="entry name" value="Nuf2_N_sf"/>
</dbReference>
<sequence length="152" mass="17135">MADLTFPVYSADAIVNFFRVEVLTGQEAKQFSKSDLIPVPKPESIQTLYMRVLHMLYRFRPELHCMLFSFTLPHFLFKILTQTFQVGGTFSGASPLATHFLIDSPLHHRSYSATHAANSGVHSATLVFVPAGEFHEHIGLLLWIAVHYTCDV</sequence>
<comment type="similarity">
    <text evidence="2">Belongs to the NUF2 family.</text>
</comment>
<keyword evidence="8" id="KW-0137">Centromere</keyword>
<evidence type="ECO:0000313" key="11">
    <source>
        <dbReference type="RefSeq" id="XP_010778057.1"/>
    </source>
</evidence>
<dbReference type="GO" id="GO:0031262">
    <property type="term" value="C:Ndc80 complex"/>
    <property type="evidence" value="ECO:0007669"/>
    <property type="project" value="InterPro"/>
</dbReference>
<dbReference type="GeneID" id="104952842"/>
<dbReference type="Proteomes" id="UP000504611">
    <property type="component" value="Unplaced"/>
</dbReference>
<evidence type="ECO:0000256" key="7">
    <source>
        <dbReference type="ARBA" id="ARBA00023306"/>
    </source>
</evidence>
<dbReference type="RefSeq" id="XP_010778057.1">
    <property type="nucleotide sequence ID" value="XM_010779755.1"/>
</dbReference>
<protein>
    <submittedName>
        <fullName evidence="11">Kinetochore protein Nuf2</fullName>
    </submittedName>
</protein>
<dbReference type="CTD" id="83540"/>
<proteinExistence type="inferred from homology"/>
<evidence type="ECO:0000256" key="1">
    <source>
        <dbReference type="ARBA" id="ARBA00004584"/>
    </source>
</evidence>
<evidence type="ECO:0000256" key="3">
    <source>
        <dbReference type="ARBA" id="ARBA00022454"/>
    </source>
</evidence>
<dbReference type="GO" id="GO:0051301">
    <property type="term" value="P:cell division"/>
    <property type="evidence" value="ECO:0007669"/>
    <property type="project" value="UniProtKB-KW"/>
</dbReference>
<accession>A0A6I9NNF4</accession>
<evidence type="ECO:0000259" key="9">
    <source>
        <dbReference type="Pfam" id="PF03800"/>
    </source>
</evidence>
<dbReference type="AlphaFoldDB" id="A0A6I9NNF4"/>
<evidence type="ECO:0000256" key="5">
    <source>
        <dbReference type="ARBA" id="ARBA00022776"/>
    </source>
</evidence>